<dbReference type="Gene3D" id="1.10.3090.10">
    <property type="entry name" value="cca-adding enzyme, domain 2"/>
    <property type="match status" value="1"/>
</dbReference>
<dbReference type="GO" id="GO:0001680">
    <property type="term" value="P:tRNA 3'-terminal CCA addition"/>
    <property type="evidence" value="ECO:0007669"/>
    <property type="project" value="UniProtKB-ARBA"/>
</dbReference>
<evidence type="ECO:0000259" key="5">
    <source>
        <dbReference type="Pfam" id="PF01743"/>
    </source>
</evidence>
<reference evidence="6" key="1">
    <citation type="journal article" date="2020" name="New Phytol.">
        <title>Comparative genomics reveals dynamic genome evolution in host specialist ectomycorrhizal fungi.</title>
        <authorList>
            <person name="Lofgren L.A."/>
            <person name="Nguyen N.H."/>
            <person name="Vilgalys R."/>
            <person name="Ruytinx J."/>
            <person name="Liao H.L."/>
            <person name="Branco S."/>
            <person name="Kuo A."/>
            <person name="LaButti K."/>
            <person name="Lipzen A."/>
            <person name="Andreopoulos W."/>
            <person name="Pangilinan J."/>
            <person name="Riley R."/>
            <person name="Hundley H."/>
            <person name="Na H."/>
            <person name="Barry K."/>
            <person name="Grigoriev I.V."/>
            <person name="Stajich J.E."/>
            <person name="Kennedy P.G."/>
        </authorList>
    </citation>
    <scope>NUCLEOTIDE SEQUENCE</scope>
    <source>
        <strain evidence="6">DOB743</strain>
    </source>
</reference>
<protein>
    <recommendedName>
        <fullName evidence="5">Poly A polymerase head domain-containing protein</fullName>
    </recommendedName>
</protein>
<evidence type="ECO:0000256" key="1">
    <source>
        <dbReference type="ARBA" id="ARBA00007265"/>
    </source>
</evidence>
<evidence type="ECO:0000313" key="7">
    <source>
        <dbReference type="Proteomes" id="UP000714275"/>
    </source>
</evidence>
<evidence type="ECO:0000256" key="3">
    <source>
        <dbReference type="ARBA" id="ARBA00022884"/>
    </source>
</evidence>
<dbReference type="GO" id="GO:0052927">
    <property type="term" value="F:CC tRNA cytidylyltransferase activity"/>
    <property type="evidence" value="ECO:0007669"/>
    <property type="project" value="TreeGrafter"/>
</dbReference>
<dbReference type="AlphaFoldDB" id="A0A9P6ZV90"/>
<dbReference type="InterPro" id="IPR002646">
    <property type="entry name" value="PolA_pol_head_dom"/>
</dbReference>
<dbReference type="CDD" id="cd05398">
    <property type="entry name" value="NT_ClassII-CCAase"/>
    <property type="match status" value="1"/>
</dbReference>
<dbReference type="SUPFAM" id="SSF81891">
    <property type="entry name" value="Poly A polymerase C-terminal region-like"/>
    <property type="match status" value="1"/>
</dbReference>
<dbReference type="FunFam" id="3.30.460.10:FF:000019">
    <property type="entry name" value="tRNA nucleotidyltransferase cca2"/>
    <property type="match status" value="1"/>
</dbReference>
<dbReference type="Pfam" id="PF01743">
    <property type="entry name" value="PolyA_pol"/>
    <property type="match status" value="1"/>
</dbReference>
<evidence type="ECO:0000256" key="2">
    <source>
        <dbReference type="ARBA" id="ARBA00022679"/>
    </source>
</evidence>
<dbReference type="OrthoDB" id="445712at2759"/>
<dbReference type="PANTHER" id="PTHR13734">
    <property type="entry name" value="TRNA-NUCLEOTIDYLTRANSFERASE"/>
    <property type="match status" value="1"/>
</dbReference>
<gene>
    <name evidence="6" type="ORF">EV702DRAFT_1103158</name>
</gene>
<sequence length="582" mass="65593">MLHRVTCNILELASFTRYQRSRRLLGHIHCRNMATRIAPAVRKVIQLTDAEDHLCTLLDEFTRHLQENKNITTMCRINGGWVRDKLLGMDSNDIDICLADMMGVTFAEGFVAFLSEQKNLHVHKIAKIESNPDQSKHLETARTTLLGIDLDFVNLRSEEYAEDSRIPTEVKFGTPLEDALRRDLTINALFYNVHTRSVEDFTEKGLDDLHNGIIRTPLSPRETFLDDPLRVIRCVRFASRFGFEIDSDLQQAAQLETIQNSLAQKISRERVGEEIDKMMKGQDPLRSICIINDLKLYQSIYHIPPQITSIASSTPNSRDLSLRAATILHGLLSSTSEDSMSLHPTLRSYVLQEPGCKARLFLAASLYSYHGITYLDPKGKEQTLVKCAIQDGLKLGRQNHYLDGIPALYSASELLNGVSLGQDRLKMPSERVAIGLLLRQESVHNINTGSQWASSLVFSLVCELVSASGREEAAECVQRYNALTRRVEELGLDKTVDAKPILDGKTIARAMDEKSGPWMRAMINRVLEWQLEHPDGTQDDCLAWLKEEKSAGRIDLEELKAATMGNKRVNPDKVASSKKVKR</sequence>
<keyword evidence="2 4" id="KW-0808">Transferase</keyword>
<feature type="domain" description="Poly A polymerase head" evidence="5">
    <location>
        <begin position="75"/>
        <end position="215"/>
    </location>
</feature>
<keyword evidence="7" id="KW-1185">Reference proteome</keyword>
<dbReference type="Proteomes" id="UP000714275">
    <property type="component" value="Unassembled WGS sequence"/>
</dbReference>
<name>A0A9P6ZV90_9AGAM</name>
<keyword evidence="3 4" id="KW-0694">RNA-binding</keyword>
<dbReference type="GO" id="GO:0005739">
    <property type="term" value="C:mitochondrion"/>
    <property type="evidence" value="ECO:0007669"/>
    <property type="project" value="UniProtKB-ARBA"/>
</dbReference>
<accession>A0A9P6ZV90</accession>
<dbReference type="InterPro" id="IPR043519">
    <property type="entry name" value="NT_sf"/>
</dbReference>
<evidence type="ECO:0000256" key="4">
    <source>
        <dbReference type="RuleBase" id="RU003953"/>
    </source>
</evidence>
<dbReference type="PANTHER" id="PTHR13734:SF5">
    <property type="entry name" value="CCA TRNA NUCLEOTIDYLTRANSFERASE, MITOCHONDRIAL"/>
    <property type="match status" value="1"/>
</dbReference>
<evidence type="ECO:0000313" key="6">
    <source>
        <dbReference type="EMBL" id="KAG1777413.1"/>
    </source>
</evidence>
<dbReference type="SUPFAM" id="SSF81301">
    <property type="entry name" value="Nucleotidyltransferase"/>
    <property type="match status" value="1"/>
</dbReference>
<dbReference type="GO" id="GO:0003723">
    <property type="term" value="F:RNA binding"/>
    <property type="evidence" value="ECO:0007669"/>
    <property type="project" value="UniProtKB-KW"/>
</dbReference>
<comment type="caution">
    <text evidence="6">The sequence shown here is derived from an EMBL/GenBank/DDBJ whole genome shotgun (WGS) entry which is preliminary data.</text>
</comment>
<organism evidence="6 7">
    <name type="scientific">Suillus placidus</name>
    <dbReference type="NCBI Taxonomy" id="48579"/>
    <lineage>
        <taxon>Eukaryota</taxon>
        <taxon>Fungi</taxon>
        <taxon>Dikarya</taxon>
        <taxon>Basidiomycota</taxon>
        <taxon>Agaricomycotina</taxon>
        <taxon>Agaricomycetes</taxon>
        <taxon>Agaricomycetidae</taxon>
        <taxon>Boletales</taxon>
        <taxon>Suillineae</taxon>
        <taxon>Suillaceae</taxon>
        <taxon>Suillus</taxon>
    </lineage>
</organism>
<proteinExistence type="inferred from homology"/>
<dbReference type="Gene3D" id="3.30.460.10">
    <property type="entry name" value="Beta Polymerase, domain 2"/>
    <property type="match status" value="1"/>
</dbReference>
<dbReference type="EMBL" id="JABBWD010000021">
    <property type="protein sequence ID" value="KAG1777413.1"/>
    <property type="molecule type" value="Genomic_DNA"/>
</dbReference>
<dbReference type="GO" id="GO:0052929">
    <property type="term" value="F:ATP:3'-cytidine-cytidine-tRNA adenylyltransferase activity"/>
    <property type="evidence" value="ECO:0007669"/>
    <property type="project" value="TreeGrafter"/>
</dbReference>
<comment type="similarity">
    <text evidence="1 4">Belongs to the tRNA nucleotidyltransferase/poly(A) polymerase family.</text>
</comment>